<gene>
    <name evidence="1" type="ORF">SE17_43410</name>
</gene>
<sequence length="183" mass="21069">LTWFKDKRRSCAHCRTPLWTDARITATAAKYPQLPFKDWSQAVDAEPIEEAPQSRTRKERRPAVRIVNADGTRGPAAPDSFSPYDYWRRFYAGCCAFVEIDESHNLRGQSTDIAHSGHLAQLASQTYGYGSGTHYGGVLTDFFAYWFRFNPRFWQRLGLGWNEAEQAMRRYGVVQTITKEFES</sequence>
<comment type="caution">
    <text evidence="1">The sequence shown here is derived from an EMBL/GenBank/DDBJ whole genome shotgun (WGS) entry which is preliminary data.</text>
</comment>
<organism evidence="1 2">
    <name type="scientific">Kouleothrix aurantiaca</name>
    <dbReference type="NCBI Taxonomy" id="186479"/>
    <lineage>
        <taxon>Bacteria</taxon>
        <taxon>Bacillati</taxon>
        <taxon>Chloroflexota</taxon>
        <taxon>Chloroflexia</taxon>
        <taxon>Chloroflexales</taxon>
        <taxon>Roseiflexineae</taxon>
        <taxon>Roseiflexaceae</taxon>
        <taxon>Kouleothrix</taxon>
    </lineage>
</organism>
<keyword evidence="2" id="KW-1185">Reference proteome</keyword>
<feature type="non-terminal residue" evidence="1">
    <location>
        <position position="1"/>
    </location>
</feature>
<accession>A0A0P9D1T2</accession>
<dbReference type="Proteomes" id="UP000050509">
    <property type="component" value="Unassembled WGS sequence"/>
</dbReference>
<dbReference type="EMBL" id="LJCR01003589">
    <property type="protein sequence ID" value="KPV46323.1"/>
    <property type="molecule type" value="Genomic_DNA"/>
</dbReference>
<name>A0A0P9D1T2_9CHLR</name>
<reference evidence="1 2" key="1">
    <citation type="submission" date="2015-09" db="EMBL/GenBank/DDBJ databases">
        <title>Draft genome sequence of Kouleothrix aurantiaca JCM 19913.</title>
        <authorList>
            <person name="Hemp J."/>
        </authorList>
    </citation>
    <scope>NUCLEOTIDE SEQUENCE [LARGE SCALE GENOMIC DNA]</scope>
    <source>
        <strain evidence="1 2">COM-B</strain>
    </source>
</reference>
<proteinExistence type="predicted"/>
<evidence type="ECO:0000313" key="1">
    <source>
        <dbReference type="EMBL" id="KPV46323.1"/>
    </source>
</evidence>
<evidence type="ECO:0000313" key="2">
    <source>
        <dbReference type="Proteomes" id="UP000050509"/>
    </source>
</evidence>
<feature type="non-terminal residue" evidence="1">
    <location>
        <position position="183"/>
    </location>
</feature>
<dbReference type="AlphaFoldDB" id="A0A0P9D1T2"/>
<protein>
    <submittedName>
        <fullName evidence="1">Uncharacterized protein</fullName>
    </submittedName>
</protein>